<dbReference type="PANTHER" id="PTHR24559">
    <property type="entry name" value="TRANSPOSON TY3-I GAG-POL POLYPROTEIN"/>
    <property type="match status" value="1"/>
</dbReference>
<proteinExistence type="predicted"/>
<keyword evidence="2" id="KW-1185">Reference proteome</keyword>
<dbReference type="PANTHER" id="PTHR24559:SF444">
    <property type="entry name" value="REVERSE TRANSCRIPTASE DOMAIN-CONTAINING PROTEIN"/>
    <property type="match status" value="1"/>
</dbReference>
<dbReference type="InterPro" id="IPR053134">
    <property type="entry name" value="RNA-dir_DNA_polymerase"/>
</dbReference>
<reference evidence="1 2" key="1">
    <citation type="submission" date="2024-01" db="EMBL/GenBank/DDBJ databases">
        <title>The complete chloroplast genome sequence of Lithospermum erythrorhizon: insights into the phylogenetic relationship among Boraginaceae species and the maternal lineages of purple gromwells.</title>
        <authorList>
            <person name="Okada T."/>
            <person name="Watanabe K."/>
        </authorList>
    </citation>
    <scope>NUCLEOTIDE SEQUENCE [LARGE SCALE GENOMIC DNA]</scope>
</reference>
<dbReference type="InterPro" id="IPR043128">
    <property type="entry name" value="Rev_trsase/Diguanyl_cyclase"/>
</dbReference>
<evidence type="ECO:0000313" key="2">
    <source>
        <dbReference type="Proteomes" id="UP001454036"/>
    </source>
</evidence>
<dbReference type="AlphaFoldDB" id="A0AAV3RUV3"/>
<sequence>MCMDFTCLNKACPKAFYLLPFLGQLVDGSMRHEVFDFMDASRGYHHICMLPEDEDKTTFITKYGYIVGGSCPLD</sequence>
<comment type="caution">
    <text evidence="1">The sequence shown here is derived from an EMBL/GenBank/DDBJ whole genome shotgun (WGS) entry which is preliminary data.</text>
</comment>
<accession>A0AAV3RUV3</accession>
<organism evidence="1 2">
    <name type="scientific">Lithospermum erythrorhizon</name>
    <name type="common">Purple gromwell</name>
    <name type="synonym">Lithospermum officinale var. erythrorhizon</name>
    <dbReference type="NCBI Taxonomy" id="34254"/>
    <lineage>
        <taxon>Eukaryota</taxon>
        <taxon>Viridiplantae</taxon>
        <taxon>Streptophyta</taxon>
        <taxon>Embryophyta</taxon>
        <taxon>Tracheophyta</taxon>
        <taxon>Spermatophyta</taxon>
        <taxon>Magnoliopsida</taxon>
        <taxon>eudicotyledons</taxon>
        <taxon>Gunneridae</taxon>
        <taxon>Pentapetalae</taxon>
        <taxon>asterids</taxon>
        <taxon>lamiids</taxon>
        <taxon>Boraginales</taxon>
        <taxon>Boraginaceae</taxon>
        <taxon>Boraginoideae</taxon>
        <taxon>Lithospermeae</taxon>
        <taxon>Lithospermum</taxon>
    </lineage>
</organism>
<gene>
    <name evidence="1" type="ORF">LIER_32156</name>
</gene>
<dbReference type="EMBL" id="BAABME010012230">
    <property type="protein sequence ID" value="GAA0184868.1"/>
    <property type="molecule type" value="Genomic_DNA"/>
</dbReference>
<dbReference type="Gene3D" id="3.30.70.270">
    <property type="match status" value="1"/>
</dbReference>
<protein>
    <submittedName>
        <fullName evidence="1">Uncharacterized protein</fullName>
    </submittedName>
</protein>
<dbReference type="SUPFAM" id="SSF56672">
    <property type="entry name" value="DNA/RNA polymerases"/>
    <property type="match status" value="1"/>
</dbReference>
<name>A0AAV3RUV3_LITER</name>
<dbReference type="InterPro" id="IPR043502">
    <property type="entry name" value="DNA/RNA_pol_sf"/>
</dbReference>
<dbReference type="Proteomes" id="UP001454036">
    <property type="component" value="Unassembled WGS sequence"/>
</dbReference>
<evidence type="ECO:0000313" key="1">
    <source>
        <dbReference type="EMBL" id="GAA0184868.1"/>
    </source>
</evidence>